<keyword evidence="4 7" id="KW-0805">Transcription regulation</keyword>
<proteinExistence type="inferred from homology"/>
<dbReference type="Pfam" id="PF02381">
    <property type="entry name" value="MraZ"/>
    <property type="match status" value="2"/>
</dbReference>
<accession>A0A7V3RHK9</accession>
<dbReference type="EMBL" id="DTOZ01000137">
    <property type="protein sequence ID" value="HGE78352.1"/>
    <property type="molecule type" value="Genomic_DNA"/>
</dbReference>
<dbReference type="AlphaFoldDB" id="A0A7V3RHK9"/>
<dbReference type="GO" id="GO:0005737">
    <property type="term" value="C:cytoplasm"/>
    <property type="evidence" value="ECO:0007669"/>
    <property type="project" value="UniProtKB-UniRule"/>
</dbReference>
<evidence type="ECO:0000256" key="3">
    <source>
        <dbReference type="ARBA" id="ARBA00022737"/>
    </source>
</evidence>
<evidence type="ECO:0000256" key="4">
    <source>
        <dbReference type="ARBA" id="ARBA00023015"/>
    </source>
</evidence>
<dbReference type="GO" id="GO:0003700">
    <property type="term" value="F:DNA-binding transcription factor activity"/>
    <property type="evidence" value="ECO:0007669"/>
    <property type="project" value="UniProtKB-UniRule"/>
</dbReference>
<evidence type="ECO:0000259" key="8">
    <source>
        <dbReference type="PROSITE" id="PS51740"/>
    </source>
</evidence>
<dbReference type="Gene3D" id="3.40.1550.20">
    <property type="entry name" value="Transcriptional regulator MraZ domain"/>
    <property type="match status" value="1"/>
</dbReference>
<comment type="caution">
    <text evidence="9">The sequence shown here is derived from an EMBL/GenBank/DDBJ whole genome shotgun (WGS) entry which is preliminary data.</text>
</comment>
<protein>
    <recommendedName>
        <fullName evidence="1 7">Transcriptional regulator MraZ</fullName>
    </recommendedName>
</protein>
<dbReference type="PANTHER" id="PTHR34701:SF1">
    <property type="entry name" value="TRANSCRIPTIONAL REGULATOR MRAZ"/>
    <property type="match status" value="1"/>
</dbReference>
<comment type="subcellular location">
    <subcellularLocation>
        <location evidence="7">Cytoplasm</location>
        <location evidence="7">Nucleoid</location>
    </subcellularLocation>
</comment>
<name>A0A7V3RHK9_UNCW3</name>
<evidence type="ECO:0000256" key="7">
    <source>
        <dbReference type="HAMAP-Rule" id="MF_01008"/>
    </source>
</evidence>
<reference evidence="9" key="1">
    <citation type="journal article" date="2020" name="mSystems">
        <title>Genome- and Community-Level Interaction Insights into Carbon Utilization and Element Cycling Functions of Hydrothermarchaeota in Hydrothermal Sediment.</title>
        <authorList>
            <person name="Zhou Z."/>
            <person name="Liu Y."/>
            <person name="Xu W."/>
            <person name="Pan J."/>
            <person name="Luo Z.H."/>
            <person name="Li M."/>
        </authorList>
    </citation>
    <scope>NUCLEOTIDE SEQUENCE [LARGE SCALE GENOMIC DNA]</scope>
    <source>
        <strain evidence="9">SpSt-961</strain>
    </source>
</reference>
<comment type="similarity">
    <text evidence="7">Belongs to the MraZ family.</text>
</comment>
<dbReference type="InterPro" id="IPR003444">
    <property type="entry name" value="MraZ"/>
</dbReference>
<feature type="domain" description="SpoVT-AbrB" evidence="8">
    <location>
        <begin position="9"/>
        <end position="55"/>
    </location>
</feature>
<evidence type="ECO:0000256" key="1">
    <source>
        <dbReference type="ARBA" id="ARBA00013860"/>
    </source>
</evidence>
<dbReference type="GO" id="GO:0009295">
    <property type="term" value="C:nucleoid"/>
    <property type="evidence" value="ECO:0007669"/>
    <property type="project" value="UniProtKB-SubCell"/>
</dbReference>
<dbReference type="GO" id="GO:2000143">
    <property type="term" value="P:negative regulation of DNA-templated transcription initiation"/>
    <property type="evidence" value="ECO:0007669"/>
    <property type="project" value="TreeGrafter"/>
</dbReference>
<sequence>MGNIRFRGFFRHTLDDRKRLAIPSPFRTVLLAESEGKVVMTPGYDNEIAVYALKTWQEFEDRELLSLSMDRVQARRYRRHFTFGIKENHLDAQGRILIPDFLLEYSGITRDVIVVGEIDYFSLWSPENYQKIKEEIEKHYIEDAETIEQIRRKNESSGC</sequence>
<evidence type="ECO:0000313" key="9">
    <source>
        <dbReference type="EMBL" id="HGE78352.1"/>
    </source>
</evidence>
<organism evidence="9">
    <name type="scientific">candidate division WOR-3 bacterium</name>
    <dbReference type="NCBI Taxonomy" id="2052148"/>
    <lineage>
        <taxon>Bacteria</taxon>
        <taxon>Bacteria division WOR-3</taxon>
    </lineage>
</organism>
<dbReference type="InterPro" id="IPR020603">
    <property type="entry name" value="MraZ_dom"/>
</dbReference>
<dbReference type="GO" id="GO:0000976">
    <property type="term" value="F:transcription cis-regulatory region binding"/>
    <property type="evidence" value="ECO:0007669"/>
    <property type="project" value="TreeGrafter"/>
</dbReference>
<dbReference type="HAMAP" id="MF_01008">
    <property type="entry name" value="MraZ"/>
    <property type="match status" value="1"/>
</dbReference>
<evidence type="ECO:0000256" key="6">
    <source>
        <dbReference type="ARBA" id="ARBA00023163"/>
    </source>
</evidence>
<keyword evidence="2 7" id="KW-0963">Cytoplasm</keyword>
<keyword evidence="6 7" id="KW-0804">Transcription</keyword>
<dbReference type="InterPro" id="IPR007159">
    <property type="entry name" value="SpoVT-AbrB_dom"/>
</dbReference>
<evidence type="ECO:0000256" key="2">
    <source>
        <dbReference type="ARBA" id="ARBA00022490"/>
    </source>
</evidence>
<dbReference type="CDD" id="cd16321">
    <property type="entry name" value="MraZ_C"/>
    <property type="match status" value="1"/>
</dbReference>
<dbReference type="InterPro" id="IPR035644">
    <property type="entry name" value="MraZ_C"/>
</dbReference>
<dbReference type="InterPro" id="IPR035642">
    <property type="entry name" value="MraZ_N"/>
</dbReference>
<dbReference type="SUPFAM" id="SSF89447">
    <property type="entry name" value="AbrB/MazE/MraZ-like"/>
    <property type="match status" value="1"/>
</dbReference>
<dbReference type="InterPro" id="IPR037914">
    <property type="entry name" value="SpoVT-AbrB_sf"/>
</dbReference>
<dbReference type="PROSITE" id="PS51740">
    <property type="entry name" value="SPOVT_ABRB"/>
    <property type="match status" value="2"/>
</dbReference>
<keyword evidence="3" id="KW-0677">Repeat</keyword>
<keyword evidence="5 7" id="KW-0238">DNA-binding</keyword>
<feature type="domain" description="SpoVT-AbrB" evidence="8">
    <location>
        <begin position="85"/>
        <end position="128"/>
    </location>
</feature>
<dbReference type="CDD" id="cd16320">
    <property type="entry name" value="MraZ_N"/>
    <property type="match status" value="1"/>
</dbReference>
<dbReference type="PANTHER" id="PTHR34701">
    <property type="entry name" value="TRANSCRIPTIONAL REGULATOR MRAZ"/>
    <property type="match status" value="1"/>
</dbReference>
<evidence type="ECO:0000256" key="5">
    <source>
        <dbReference type="ARBA" id="ARBA00023125"/>
    </source>
</evidence>
<comment type="subunit">
    <text evidence="7">Forms oligomers.</text>
</comment>
<dbReference type="InterPro" id="IPR038619">
    <property type="entry name" value="MraZ_sf"/>
</dbReference>
<gene>
    <name evidence="7" type="primary">mraZ</name>
    <name evidence="9" type="ORF">ENX68_05060</name>
</gene>